<feature type="compositionally biased region" description="Low complexity" evidence="1">
    <location>
        <begin position="684"/>
        <end position="693"/>
    </location>
</feature>
<evidence type="ECO:0000313" key="3">
    <source>
        <dbReference type="Proteomes" id="UP001175001"/>
    </source>
</evidence>
<reference evidence="2" key="1">
    <citation type="submission" date="2023-06" db="EMBL/GenBank/DDBJ databases">
        <title>Multi-omics analyses reveal the molecular pathogenesis toolkit of Lasiodiplodia hormozganensis, a cross-kingdom pathogen.</title>
        <authorList>
            <person name="Felix C."/>
            <person name="Meneses R."/>
            <person name="Goncalves M.F.M."/>
            <person name="Tilleman L."/>
            <person name="Duarte A.S."/>
            <person name="Jorrin-Novo J.V."/>
            <person name="Van De Peer Y."/>
            <person name="Deforce D."/>
            <person name="Van Nieuwerburgh F."/>
            <person name="Esteves A.C."/>
            <person name="Alves A."/>
        </authorList>
    </citation>
    <scope>NUCLEOTIDE SEQUENCE</scope>
    <source>
        <strain evidence="2">CBS 339.90</strain>
    </source>
</reference>
<feature type="compositionally biased region" description="Polar residues" evidence="1">
    <location>
        <begin position="566"/>
        <end position="598"/>
    </location>
</feature>
<feature type="compositionally biased region" description="Polar residues" evidence="1">
    <location>
        <begin position="17"/>
        <end position="30"/>
    </location>
</feature>
<feature type="compositionally biased region" description="Acidic residues" evidence="1">
    <location>
        <begin position="321"/>
        <end position="330"/>
    </location>
</feature>
<feature type="region of interest" description="Disordered" evidence="1">
    <location>
        <begin position="684"/>
        <end position="753"/>
    </location>
</feature>
<feature type="compositionally biased region" description="Basic residues" evidence="1">
    <location>
        <begin position="552"/>
        <end position="565"/>
    </location>
</feature>
<dbReference type="AlphaFoldDB" id="A0AA39Z219"/>
<feature type="compositionally biased region" description="Polar residues" evidence="1">
    <location>
        <begin position="806"/>
        <end position="835"/>
    </location>
</feature>
<sequence>MGRVKQTAQRHELAVANGTQESAMTGNAVNRENDAVDMEMADQFEDDLDLGNALSYSNPEVDMHDAESDLEDHHIEDHSMEDNNIDGDDESSDAESFEYNDDDIDGDFELDAAGDSDYEEGPASKRRTAKPALPKKSPKSSQLATSKSKPRRKAQSTPRKTNQTSEQLPRALKKAHRDIERKQSLGQPRAKGDRALRCLPYVTKNRAAKRELIRWSDETYAHTLLAMSWALEVKGIDIPWEEVAAIVHPGATGEAFKQAMSKLRAKRLKEGLPVPPVRPGKEKSRKDCEAELKRILDGAREVREAKNAGKPADSGPKNASDDYDGGDEETPPTSRVRGRMSVGSIATRGQHGLPALEDSSSGPDLLTPKCDTPASDEDTINPEIRTAEWIKDVTADSLSSVTFQFVTGQNKDIHQRPFPAVQRLQGGTDGLRINLDVAETSPVPATKTDTPATRPTPARNRSSLAYHGQSGSLAAQSQQQQAPHTPPSQRAPVSQPLSYTEPVTPPSILRTPKECPPAPRSRSNSDLRTRSHRHTRKRSGDDVGLPPSTPTPKRRQAHGVRKSISRRPSLSQIPESDPTTTFSTPPVENMSNHFYQGSHASLGQSPFGGMAGGGVMSTPYGYGPMQMNNTPMPFIPPAVMQNMMNPYAMQHGLVSSDSFQMQMTEQQMAQAQMAQMQMAQMAREQMAQQAQQQMPPPWQTGLNQQTQPGTQSAKIKRQMSASPHTSSGISMRNLSLRDTGSQTSTHNLTPDRSVDYAISSSGMHESLWNLTAGGDYISPGGGRRPFQNLDRLSEEPDAENDEQRVQFGSQNTATDSFGRSTQDSFGSNVQGSHITPAQPRPVGDNDIQEDTEC</sequence>
<name>A0AA39Z219_9PEZI</name>
<dbReference type="Proteomes" id="UP001175001">
    <property type="component" value="Unassembled WGS sequence"/>
</dbReference>
<evidence type="ECO:0000256" key="1">
    <source>
        <dbReference type="SAM" id="MobiDB-lite"/>
    </source>
</evidence>
<evidence type="ECO:0000313" key="2">
    <source>
        <dbReference type="EMBL" id="KAK0662713.1"/>
    </source>
</evidence>
<keyword evidence="3" id="KW-1185">Reference proteome</keyword>
<feature type="compositionally biased region" description="Basic and acidic residues" evidence="1">
    <location>
        <begin position="61"/>
        <end position="81"/>
    </location>
</feature>
<gene>
    <name evidence="2" type="ORF">DIS24_g1792</name>
</gene>
<comment type="caution">
    <text evidence="2">The sequence shown here is derived from an EMBL/GenBank/DDBJ whole genome shotgun (WGS) entry which is preliminary data.</text>
</comment>
<feature type="compositionally biased region" description="Low complexity" evidence="1">
    <location>
        <begin position="130"/>
        <end position="144"/>
    </location>
</feature>
<dbReference type="EMBL" id="JAUJDW010000005">
    <property type="protein sequence ID" value="KAK0662713.1"/>
    <property type="molecule type" value="Genomic_DNA"/>
</dbReference>
<protein>
    <submittedName>
        <fullName evidence="2">Uncharacterized protein</fullName>
    </submittedName>
</protein>
<feature type="region of interest" description="Disordered" evidence="1">
    <location>
        <begin position="795"/>
        <end position="853"/>
    </location>
</feature>
<feature type="region of interest" description="Disordered" evidence="1">
    <location>
        <begin position="432"/>
        <end position="598"/>
    </location>
</feature>
<feature type="compositionally biased region" description="Acidic residues" evidence="1">
    <location>
        <begin position="83"/>
        <end position="120"/>
    </location>
</feature>
<feature type="compositionally biased region" description="Low complexity" evidence="1">
    <location>
        <begin position="469"/>
        <end position="483"/>
    </location>
</feature>
<feature type="compositionally biased region" description="Polar residues" evidence="1">
    <location>
        <begin position="155"/>
        <end position="167"/>
    </location>
</feature>
<accession>A0AA39Z219</accession>
<feature type="compositionally biased region" description="Polar residues" evidence="1">
    <location>
        <begin position="700"/>
        <end position="750"/>
    </location>
</feature>
<feature type="region of interest" description="Disordered" evidence="1">
    <location>
        <begin position="1"/>
        <end position="191"/>
    </location>
</feature>
<organism evidence="2 3">
    <name type="scientific">Lasiodiplodia hormozganensis</name>
    <dbReference type="NCBI Taxonomy" id="869390"/>
    <lineage>
        <taxon>Eukaryota</taxon>
        <taxon>Fungi</taxon>
        <taxon>Dikarya</taxon>
        <taxon>Ascomycota</taxon>
        <taxon>Pezizomycotina</taxon>
        <taxon>Dothideomycetes</taxon>
        <taxon>Dothideomycetes incertae sedis</taxon>
        <taxon>Botryosphaeriales</taxon>
        <taxon>Botryosphaeriaceae</taxon>
        <taxon>Lasiodiplodia</taxon>
    </lineage>
</organism>
<feature type="region of interest" description="Disordered" evidence="1">
    <location>
        <begin position="299"/>
        <end position="381"/>
    </location>
</feature>
<feature type="compositionally biased region" description="Low complexity" evidence="1">
    <location>
        <begin position="444"/>
        <end position="461"/>
    </location>
</feature>
<feature type="compositionally biased region" description="Acidic residues" evidence="1">
    <location>
        <begin position="35"/>
        <end position="49"/>
    </location>
</feature>
<proteinExistence type="predicted"/>